<evidence type="ECO:0000256" key="1">
    <source>
        <dbReference type="SAM" id="MobiDB-lite"/>
    </source>
</evidence>
<keyword evidence="3" id="KW-1185">Reference proteome</keyword>
<dbReference type="AlphaFoldDB" id="A0A835HAS5"/>
<name>A0A835HAS5_9MAGN</name>
<dbReference type="OrthoDB" id="1934171at2759"/>
<gene>
    <name evidence="2" type="ORF">IFM89_001047</name>
</gene>
<protein>
    <submittedName>
        <fullName evidence="2">Uncharacterized protein</fullName>
    </submittedName>
</protein>
<evidence type="ECO:0000313" key="3">
    <source>
        <dbReference type="Proteomes" id="UP000631114"/>
    </source>
</evidence>
<dbReference type="Proteomes" id="UP000631114">
    <property type="component" value="Unassembled WGS sequence"/>
</dbReference>
<accession>A0A835HAS5</accession>
<dbReference type="EMBL" id="JADFTS010000007">
    <property type="protein sequence ID" value="KAF9595575.1"/>
    <property type="molecule type" value="Genomic_DNA"/>
</dbReference>
<proteinExistence type="predicted"/>
<feature type="region of interest" description="Disordered" evidence="1">
    <location>
        <begin position="82"/>
        <end position="114"/>
    </location>
</feature>
<evidence type="ECO:0000313" key="2">
    <source>
        <dbReference type="EMBL" id="KAF9595575.1"/>
    </source>
</evidence>
<comment type="caution">
    <text evidence="2">The sequence shown here is derived from an EMBL/GenBank/DDBJ whole genome shotgun (WGS) entry which is preliminary data.</text>
</comment>
<organism evidence="2 3">
    <name type="scientific">Coptis chinensis</name>
    <dbReference type="NCBI Taxonomy" id="261450"/>
    <lineage>
        <taxon>Eukaryota</taxon>
        <taxon>Viridiplantae</taxon>
        <taxon>Streptophyta</taxon>
        <taxon>Embryophyta</taxon>
        <taxon>Tracheophyta</taxon>
        <taxon>Spermatophyta</taxon>
        <taxon>Magnoliopsida</taxon>
        <taxon>Ranunculales</taxon>
        <taxon>Ranunculaceae</taxon>
        <taxon>Coptidoideae</taxon>
        <taxon>Coptis</taxon>
    </lineage>
</organism>
<feature type="compositionally biased region" description="Basic and acidic residues" evidence="1">
    <location>
        <begin position="103"/>
        <end position="114"/>
    </location>
</feature>
<reference evidence="2 3" key="1">
    <citation type="submission" date="2020-10" db="EMBL/GenBank/DDBJ databases">
        <title>The Coptis chinensis genome and diversification of protoberbering-type alkaloids.</title>
        <authorList>
            <person name="Wang B."/>
            <person name="Shu S."/>
            <person name="Song C."/>
            <person name="Liu Y."/>
        </authorList>
    </citation>
    <scope>NUCLEOTIDE SEQUENCE [LARGE SCALE GENOMIC DNA]</scope>
    <source>
        <strain evidence="2">HL-2020</strain>
        <tissue evidence="2">Leaf</tissue>
    </source>
</reference>
<sequence length="218" mass="23839">MINGSSSFVTFSCILKTSPLHPHEAENPSLSPVCATEARGSRIGEHSSWGWAYYLDAFSSYRSATWLPKAFTMGTITGTPKSGISSMARPPEGSLLRPPPKLLEAERPKSNRGSEVKLHKGAKTFYRFALADDACIAPPQRFPRFRLHSHFAATTTESLLLSFPLATKMFRFAGLSLTCPWMSSSSKVDLFGNLGSMLIFNSPEAFCRLLRPSSSLGA</sequence>